<dbReference type="SUPFAM" id="SSF54373">
    <property type="entry name" value="FAD-linked reductases, C-terminal domain"/>
    <property type="match status" value="1"/>
</dbReference>
<keyword evidence="3" id="KW-0285">Flavoprotein</keyword>
<dbReference type="SUPFAM" id="SSF51905">
    <property type="entry name" value="FAD/NAD(P)-binding domain"/>
    <property type="match status" value="1"/>
</dbReference>
<dbReference type="Proteomes" id="UP000006352">
    <property type="component" value="Unassembled WGS sequence"/>
</dbReference>
<comment type="similarity">
    <text evidence="2">Belongs to the GMC oxidoreductase family.</text>
</comment>
<dbReference type="Pfam" id="PF05199">
    <property type="entry name" value="GMC_oxred_C"/>
    <property type="match status" value="1"/>
</dbReference>
<dbReference type="Gene3D" id="3.30.560.10">
    <property type="entry name" value="Glucose Oxidase, domain 3"/>
    <property type="match status" value="1"/>
</dbReference>
<dbReference type="PANTHER" id="PTHR11552">
    <property type="entry name" value="GLUCOSE-METHANOL-CHOLINE GMC OXIDOREDUCTASE"/>
    <property type="match status" value="1"/>
</dbReference>
<gene>
    <name evidence="5" type="ORF">FIBRA_05546</name>
</gene>
<dbReference type="InParanoid" id="J4GR83"/>
<dbReference type="EMBL" id="HE797113">
    <property type="protein sequence ID" value="CCM03415.1"/>
    <property type="molecule type" value="Genomic_DNA"/>
</dbReference>
<organism evidence="5 6">
    <name type="scientific">Fibroporia radiculosa</name>
    <dbReference type="NCBI Taxonomy" id="599839"/>
    <lineage>
        <taxon>Eukaryota</taxon>
        <taxon>Fungi</taxon>
        <taxon>Dikarya</taxon>
        <taxon>Basidiomycota</taxon>
        <taxon>Agaricomycotina</taxon>
        <taxon>Agaricomycetes</taxon>
        <taxon>Polyporales</taxon>
        <taxon>Fibroporiaceae</taxon>
        <taxon>Fibroporia</taxon>
    </lineage>
</organism>
<dbReference type="Gene3D" id="3.50.50.60">
    <property type="entry name" value="FAD/NAD(P)-binding domain"/>
    <property type="match status" value="1"/>
</dbReference>
<dbReference type="GeneID" id="24098326"/>
<dbReference type="STRING" id="599839.J4GR83"/>
<evidence type="ECO:0000259" key="4">
    <source>
        <dbReference type="PROSITE" id="PS00624"/>
    </source>
</evidence>
<evidence type="ECO:0000256" key="3">
    <source>
        <dbReference type="PIRSR" id="PIRSR000137-2"/>
    </source>
</evidence>
<dbReference type="GO" id="GO:0016614">
    <property type="term" value="F:oxidoreductase activity, acting on CH-OH group of donors"/>
    <property type="evidence" value="ECO:0007669"/>
    <property type="project" value="InterPro"/>
</dbReference>
<evidence type="ECO:0000313" key="5">
    <source>
        <dbReference type="EMBL" id="CCM03415.1"/>
    </source>
</evidence>
<dbReference type="RefSeq" id="XP_012182698.1">
    <property type="nucleotide sequence ID" value="XM_012327308.1"/>
</dbReference>
<accession>J4GR83</accession>
<feature type="domain" description="Glucose-methanol-choline oxidoreductase N-terminal" evidence="4">
    <location>
        <begin position="277"/>
        <end position="291"/>
    </location>
</feature>
<name>J4GR83_9APHY</name>
<feature type="binding site" evidence="3">
    <location>
        <begin position="20"/>
        <end position="21"/>
    </location>
    <ligand>
        <name>FAD</name>
        <dbReference type="ChEBI" id="CHEBI:57692"/>
    </ligand>
</feature>
<comment type="cofactor">
    <cofactor evidence="1 3">
        <name>FAD</name>
        <dbReference type="ChEBI" id="CHEBI:57692"/>
    </cofactor>
</comment>
<evidence type="ECO:0000256" key="2">
    <source>
        <dbReference type="ARBA" id="ARBA00010790"/>
    </source>
</evidence>
<dbReference type="OrthoDB" id="269227at2759"/>
<sequence length="605" mass="66110">MSNVDSAHLNVDVIIAGGGTSGCVIASRLATADPSLTILVLESGPATRDNVSVVQPGRYFEHLVPTSPTTKFYMSKATPNVGDRLLPVPCGQCLGGGSSINFMKYTRASASDFDAWKNDHKNLGWGCSDLLPLLRKTETFQVKPGMDTHGYEGPLKVSYGGQFTNIGDSFLETCAKYDTRRTSTDDPNGLYECNKYGKWAKWIDAKTGRRSDVPHGFIYDRERPNLQILTGVQVKRVIFENNHAVGVEFLPNQNVQPNNMTSLAVAQARKLVVLSSGAFGSPAILERSGVGQASLLQKLGIAQVADSPGVGENYQDHLGVFCQYYVDDEADSLRGIIQQQPDAIKELTAQWSQDGSGLLAQNAIDAGIKLRPLPDELKEIGSDFSATWDRTFVNTPDKAIMWIGIGAVTMPHPAGMPVRKCCNLLHFLYYPNSHGHLHITSADDINSHPDFDAAFLTDKSDTALLRWGYKRQREYARRLPLFRGEFVEGHPLFSEQSEVRCIAEQSPVAPNSPDLKYTAEDDEVIDDFTRKNFTTVWHSLGTCAMKPFKDGGVVDSRLNVYGVQGLKVADLSIVPSNVGANTYSTALVVAEKAATLIAEELGISL</sequence>
<dbReference type="PROSITE" id="PS00624">
    <property type="entry name" value="GMC_OXRED_2"/>
    <property type="match status" value="1"/>
</dbReference>
<dbReference type="InterPro" id="IPR007867">
    <property type="entry name" value="GMC_OxRtase_C"/>
</dbReference>
<dbReference type="HOGENOM" id="CLU_002865_5_1_1"/>
<evidence type="ECO:0000256" key="1">
    <source>
        <dbReference type="ARBA" id="ARBA00001974"/>
    </source>
</evidence>
<dbReference type="Pfam" id="PF00732">
    <property type="entry name" value="GMC_oxred_N"/>
    <property type="match status" value="1"/>
</dbReference>
<dbReference type="InterPro" id="IPR036188">
    <property type="entry name" value="FAD/NAD-bd_sf"/>
</dbReference>
<dbReference type="InterPro" id="IPR012132">
    <property type="entry name" value="GMC_OxRdtase"/>
</dbReference>
<reference evidence="5 6" key="1">
    <citation type="journal article" date="2012" name="Appl. Environ. Microbiol.">
        <title>Short-read sequencing for genomic analysis of the brown rot fungus Fibroporia radiculosa.</title>
        <authorList>
            <person name="Tang J.D."/>
            <person name="Perkins A.D."/>
            <person name="Sonstegard T.S."/>
            <person name="Schroeder S.G."/>
            <person name="Burgess S.C."/>
            <person name="Diehl S.V."/>
        </authorList>
    </citation>
    <scope>NUCLEOTIDE SEQUENCE [LARGE SCALE GENOMIC DNA]</scope>
    <source>
        <strain evidence="5 6">TFFH 294</strain>
    </source>
</reference>
<feature type="binding site" evidence="3">
    <location>
        <begin position="537"/>
        <end position="538"/>
    </location>
    <ligand>
        <name>FAD</name>
        <dbReference type="ChEBI" id="CHEBI:57692"/>
    </ligand>
</feature>
<evidence type="ECO:0000313" key="6">
    <source>
        <dbReference type="Proteomes" id="UP000006352"/>
    </source>
</evidence>
<dbReference type="PANTHER" id="PTHR11552:SF78">
    <property type="entry name" value="GLUCOSE-METHANOL-CHOLINE OXIDOREDUCTASE N-TERMINAL DOMAIN-CONTAINING PROTEIN"/>
    <property type="match status" value="1"/>
</dbReference>
<dbReference type="GO" id="GO:0050660">
    <property type="term" value="F:flavin adenine dinucleotide binding"/>
    <property type="evidence" value="ECO:0007669"/>
    <property type="project" value="InterPro"/>
</dbReference>
<protein>
    <recommendedName>
        <fullName evidence="4">Glucose-methanol-choline oxidoreductase N-terminal domain-containing protein</fullName>
    </recommendedName>
</protein>
<dbReference type="AlphaFoldDB" id="J4GR83"/>
<proteinExistence type="inferred from homology"/>
<keyword evidence="3" id="KW-0274">FAD</keyword>
<feature type="binding site" evidence="3">
    <location>
        <position position="234"/>
    </location>
    <ligand>
        <name>FAD</name>
        <dbReference type="ChEBI" id="CHEBI:57692"/>
    </ligand>
</feature>
<keyword evidence="6" id="KW-1185">Reference proteome</keyword>
<dbReference type="PIRSF" id="PIRSF000137">
    <property type="entry name" value="Alcohol_oxidase"/>
    <property type="match status" value="1"/>
</dbReference>
<dbReference type="InterPro" id="IPR000172">
    <property type="entry name" value="GMC_OxRdtase_N"/>
</dbReference>